<protein>
    <submittedName>
        <fullName evidence="2">tRNA1(Val) (Adenine(37)-N6)-methyltransferase</fullName>
    </submittedName>
</protein>
<dbReference type="Gene3D" id="3.40.50.150">
    <property type="entry name" value="Vaccinia Virus protein VP39"/>
    <property type="match status" value="1"/>
</dbReference>
<name>A0ABN1A4G3_9BACI</name>
<proteinExistence type="predicted"/>
<dbReference type="PANTHER" id="PTHR47739">
    <property type="entry name" value="TRNA1(VAL) (ADENINE(37)-N6)-METHYLTRANSFERASE"/>
    <property type="match status" value="1"/>
</dbReference>
<keyword evidence="3" id="KW-1185">Reference proteome</keyword>
<gene>
    <name evidence="2" type="ORF">GCM10008935_24080</name>
</gene>
<feature type="domain" description="Methyltransferase small" evidence="1">
    <location>
        <begin position="35"/>
        <end position="133"/>
    </location>
</feature>
<evidence type="ECO:0000313" key="2">
    <source>
        <dbReference type="EMBL" id="GAA0467340.1"/>
    </source>
</evidence>
<organism evidence="2 3">
    <name type="scientific">Alkalibacillus silvisoli</name>
    <dbReference type="NCBI Taxonomy" id="392823"/>
    <lineage>
        <taxon>Bacteria</taxon>
        <taxon>Bacillati</taxon>
        <taxon>Bacillota</taxon>
        <taxon>Bacilli</taxon>
        <taxon>Bacillales</taxon>
        <taxon>Bacillaceae</taxon>
        <taxon>Alkalibacillus</taxon>
    </lineage>
</organism>
<dbReference type="RefSeq" id="WP_343783855.1">
    <property type="nucleotide sequence ID" value="NZ_BAAACZ010000019.1"/>
</dbReference>
<dbReference type="PANTHER" id="PTHR47739:SF1">
    <property type="entry name" value="TRNA1(VAL) (ADENINE(37)-N6)-METHYLTRANSFERASE"/>
    <property type="match status" value="1"/>
</dbReference>
<dbReference type="InterPro" id="IPR050210">
    <property type="entry name" value="tRNA_Adenine-N(6)_MTase"/>
</dbReference>
<dbReference type="InterPro" id="IPR007848">
    <property type="entry name" value="Small_mtfrase_dom"/>
</dbReference>
<sequence length="259" mass="29659">MVELKGDERIDYLLADRKRQIIQSPTVFAFSVDAVLLADFTYLPIKRGRVLDLCTGNGVIPLFISKRSQAKMTGVEIQERLYDMAIRNVQLNQLEEQINLIHGDLKDVTKQFNQSFDVVTCNPPYFKTKTPEKRNQNEHLTIARHEVYCDLNDVLKACSRSVKSGGKVSIVHRPNRLSEMIVIAQQYRLEVKRLKFVYPKRNKEANIVLVELAKDGQPDLKVEPPLYIHEENGDYTKEMTKILYGEEGSSAHGPNSKKL</sequence>
<dbReference type="Pfam" id="PF05175">
    <property type="entry name" value="MTS"/>
    <property type="match status" value="1"/>
</dbReference>
<dbReference type="CDD" id="cd02440">
    <property type="entry name" value="AdoMet_MTases"/>
    <property type="match status" value="1"/>
</dbReference>
<accession>A0ABN1A4G3</accession>
<dbReference type="EMBL" id="BAAACZ010000019">
    <property type="protein sequence ID" value="GAA0467340.1"/>
    <property type="molecule type" value="Genomic_DNA"/>
</dbReference>
<reference evidence="2 3" key="1">
    <citation type="journal article" date="2019" name="Int. J. Syst. Evol. Microbiol.">
        <title>The Global Catalogue of Microorganisms (GCM) 10K type strain sequencing project: providing services to taxonomists for standard genome sequencing and annotation.</title>
        <authorList>
            <consortium name="The Broad Institute Genomics Platform"/>
            <consortium name="The Broad Institute Genome Sequencing Center for Infectious Disease"/>
            <person name="Wu L."/>
            <person name="Ma J."/>
        </authorList>
    </citation>
    <scope>NUCLEOTIDE SEQUENCE [LARGE SCALE GENOMIC DNA]</scope>
    <source>
        <strain evidence="2 3">JCM 14193</strain>
    </source>
</reference>
<evidence type="ECO:0000313" key="3">
    <source>
        <dbReference type="Proteomes" id="UP001500740"/>
    </source>
</evidence>
<dbReference type="InterPro" id="IPR029063">
    <property type="entry name" value="SAM-dependent_MTases_sf"/>
</dbReference>
<dbReference type="Proteomes" id="UP001500740">
    <property type="component" value="Unassembled WGS sequence"/>
</dbReference>
<evidence type="ECO:0000259" key="1">
    <source>
        <dbReference type="Pfam" id="PF05175"/>
    </source>
</evidence>
<dbReference type="SUPFAM" id="SSF53335">
    <property type="entry name" value="S-adenosyl-L-methionine-dependent methyltransferases"/>
    <property type="match status" value="1"/>
</dbReference>
<comment type="caution">
    <text evidence="2">The sequence shown here is derived from an EMBL/GenBank/DDBJ whole genome shotgun (WGS) entry which is preliminary data.</text>
</comment>